<feature type="domain" description="Peptidase S1" evidence="6">
    <location>
        <begin position="67"/>
        <end position="127"/>
    </location>
</feature>
<organism evidence="7 8">
    <name type="scientific">Leptidea sinapis</name>
    <dbReference type="NCBI Taxonomy" id="189913"/>
    <lineage>
        <taxon>Eukaryota</taxon>
        <taxon>Metazoa</taxon>
        <taxon>Ecdysozoa</taxon>
        <taxon>Arthropoda</taxon>
        <taxon>Hexapoda</taxon>
        <taxon>Insecta</taxon>
        <taxon>Pterygota</taxon>
        <taxon>Neoptera</taxon>
        <taxon>Endopterygota</taxon>
        <taxon>Lepidoptera</taxon>
        <taxon>Glossata</taxon>
        <taxon>Ditrysia</taxon>
        <taxon>Papilionoidea</taxon>
        <taxon>Pieridae</taxon>
        <taxon>Dismorphiinae</taxon>
        <taxon>Leptidea</taxon>
    </lineage>
</organism>
<dbReference type="EMBL" id="FZQP02001011">
    <property type="protein sequence ID" value="VVC91278.1"/>
    <property type="molecule type" value="Genomic_DNA"/>
</dbReference>
<reference evidence="7 8" key="1">
    <citation type="submission" date="2017-07" db="EMBL/GenBank/DDBJ databases">
        <authorList>
            <person name="Talla V."/>
            <person name="Backstrom N."/>
        </authorList>
    </citation>
    <scope>NUCLEOTIDE SEQUENCE [LARGE SCALE GENOMIC DNA]</scope>
</reference>
<evidence type="ECO:0000256" key="3">
    <source>
        <dbReference type="ARBA" id="ARBA00022825"/>
    </source>
</evidence>
<dbReference type="InterPro" id="IPR001254">
    <property type="entry name" value="Trypsin_dom"/>
</dbReference>
<evidence type="ECO:0000313" key="8">
    <source>
        <dbReference type="Proteomes" id="UP000324832"/>
    </source>
</evidence>
<dbReference type="Pfam" id="PF00089">
    <property type="entry name" value="Trypsin"/>
    <property type="match status" value="1"/>
</dbReference>
<feature type="chain" id="PRO_5023044011" description="Peptidase S1 domain-containing protein" evidence="5">
    <location>
        <begin position="18"/>
        <end position="134"/>
    </location>
</feature>
<keyword evidence="5" id="KW-0732">Signal</keyword>
<evidence type="ECO:0000256" key="1">
    <source>
        <dbReference type="ARBA" id="ARBA00022670"/>
    </source>
</evidence>
<keyword evidence="1" id="KW-0645">Protease</keyword>
<name>A0A5E4Q1A3_9NEOP</name>
<evidence type="ECO:0000256" key="2">
    <source>
        <dbReference type="ARBA" id="ARBA00022801"/>
    </source>
</evidence>
<dbReference type="GO" id="GO:0004252">
    <property type="term" value="F:serine-type endopeptidase activity"/>
    <property type="evidence" value="ECO:0007669"/>
    <property type="project" value="InterPro"/>
</dbReference>
<dbReference type="PANTHER" id="PTHR24276">
    <property type="entry name" value="POLYSERASE-RELATED"/>
    <property type="match status" value="1"/>
</dbReference>
<dbReference type="AlphaFoldDB" id="A0A5E4Q1A3"/>
<dbReference type="Gene3D" id="2.40.10.10">
    <property type="entry name" value="Trypsin-like serine proteases"/>
    <property type="match status" value="1"/>
</dbReference>
<keyword evidence="4" id="KW-1015">Disulfide bond</keyword>
<dbReference type="InterPro" id="IPR009003">
    <property type="entry name" value="Peptidase_S1_PA"/>
</dbReference>
<evidence type="ECO:0000259" key="6">
    <source>
        <dbReference type="Pfam" id="PF00089"/>
    </source>
</evidence>
<dbReference type="SUPFAM" id="SSF50494">
    <property type="entry name" value="Trypsin-like serine proteases"/>
    <property type="match status" value="1"/>
</dbReference>
<dbReference type="InterPro" id="IPR043504">
    <property type="entry name" value="Peptidase_S1_PA_chymotrypsin"/>
</dbReference>
<dbReference type="PROSITE" id="PS00135">
    <property type="entry name" value="TRYPSIN_SER"/>
    <property type="match status" value="1"/>
</dbReference>
<feature type="non-terminal residue" evidence="7">
    <location>
        <position position="134"/>
    </location>
</feature>
<gene>
    <name evidence="7" type="ORF">LSINAPIS_LOCUS3984</name>
</gene>
<keyword evidence="3" id="KW-0720">Serine protease</keyword>
<dbReference type="Proteomes" id="UP000324832">
    <property type="component" value="Unassembled WGS sequence"/>
</dbReference>
<keyword evidence="2" id="KW-0378">Hydrolase</keyword>
<dbReference type="InterPro" id="IPR033116">
    <property type="entry name" value="TRYPSIN_SER"/>
</dbReference>
<evidence type="ECO:0000256" key="5">
    <source>
        <dbReference type="SAM" id="SignalP"/>
    </source>
</evidence>
<dbReference type="GO" id="GO:0006508">
    <property type="term" value="P:proteolysis"/>
    <property type="evidence" value="ECO:0007669"/>
    <property type="project" value="UniProtKB-KW"/>
</dbReference>
<accession>A0A5E4Q1A3</accession>
<dbReference type="PANTHER" id="PTHR24276:SF98">
    <property type="entry name" value="FI18310P1-RELATED"/>
    <property type="match status" value="1"/>
</dbReference>
<evidence type="ECO:0000256" key="4">
    <source>
        <dbReference type="ARBA" id="ARBA00023157"/>
    </source>
</evidence>
<sequence length="134" mass="14457">MLFNIAPIILFVLAVNCVPNGYRYHSNVGIPWARSLNQSELAARIIGGSVVPSLSQYPYQLFEEEKGFGQTSFPTSTSLYKVDLKVITNTVCQKSFNIAISNGHVCTDGANKVGTCDGDSGGPLAVSWNNKTIL</sequence>
<evidence type="ECO:0000313" key="7">
    <source>
        <dbReference type="EMBL" id="VVC91278.1"/>
    </source>
</evidence>
<keyword evidence="8" id="KW-1185">Reference proteome</keyword>
<proteinExistence type="predicted"/>
<protein>
    <recommendedName>
        <fullName evidence="6">Peptidase S1 domain-containing protein</fullName>
    </recommendedName>
</protein>
<feature type="signal peptide" evidence="5">
    <location>
        <begin position="1"/>
        <end position="17"/>
    </location>
</feature>
<dbReference type="InterPro" id="IPR050430">
    <property type="entry name" value="Peptidase_S1"/>
</dbReference>